<sequence>MTKAHGNHRLQYESAAGEWTDALPIGNGRLGAMIFGDPQHDHWQLNDDTCWSGWPGNVVGEPASQEPSPQVIERVRNALLDGDVATAEREIHKVQYGHAQTYQPLADLRLEVAGEVGALQRRTLDLNTAITGWQSDAASAEIFASAPAGAIIGNYRYRTPQTITIALQAAHQQYGRSTLTTDDRLLILTTRMPSDVAPDRDRPDEPVRFDDAPGHAVTAAVVVAVRTDGTINTEAQTITVRDATWLQLAVATETDFVDPRTLPHGDHDQLIAAASARALAAADAEFDALRDDHEAEYASWFDRFDLRLGRADTGETARTGEAHETAESGRTSTDLLLQGSAAGELDPELVALMVQFGRYLMISSSRPGSRAINLQGIWNHHLQPPWGSDYTVNINTEMNYWPVLPANLAECAEPLYQQVETMAETGVDTARRVFDRPGWAAHHNADVWGFTLPVGNGTAKPCWATWPMAGFWLLRHFWEHYEFTGDRQFLTERLWPLLDGAVEFALATLIILPDGSLGVVPSTSPENSFRTEDGDTAAVTISATMDIALLRDAFRTWLETAEIVGAQGDSIDRDRRRAVAEAYQRLPLPEPTARGSYPEWRDDLREAEPEHRHQSHLYDLFPGDAVNVYAPEQAHRIAAMAESLRLRGPHSTGWSLAWRICLHARLHDVDHALQSLRLFLSPVPEQQSGRHAGGVYRNLFCAHPPFQIDGNFGATAGVIEMLVQSHGRRDGEIILDLLPCLPAEWPEGTVRGVRARGGLTIDFAWSDGRITELTINSADDQQVWLRMPGRDEERIRLTAGTAWRL</sequence>
<dbReference type="Pfam" id="PF22124">
    <property type="entry name" value="Glyco_hydro_95_cat"/>
    <property type="match status" value="1"/>
</dbReference>
<evidence type="ECO:0000259" key="2">
    <source>
        <dbReference type="Pfam" id="PF21307"/>
    </source>
</evidence>
<evidence type="ECO:0000313" key="4">
    <source>
        <dbReference type="EMBL" id="QDP96573.1"/>
    </source>
</evidence>
<dbReference type="Pfam" id="PF14498">
    <property type="entry name" value="Glyco_hyd_65N_2"/>
    <property type="match status" value="1"/>
</dbReference>
<keyword evidence="4" id="KW-0378">Hydrolase</keyword>
<dbReference type="InterPro" id="IPR049053">
    <property type="entry name" value="AFCA-like_C"/>
</dbReference>
<dbReference type="InterPro" id="IPR054363">
    <property type="entry name" value="GH95_cat"/>
</dbReference>
<feature type="domain" description="Glycosyl hydrolase family 95 catalytic" evidence="3">
    <location>
        <begin position="286"/>
        <end position="722"/>
    </location>
</feature>
<dbReference type="InterPro" id="IPR027414">
    <property type="entry name" value="GH95_N_dom"/>
</dbReference>
<protein>
    <submittedName>
        <fullName evidence="4">Glycoside hydrolase family 95 protein</fullName>
    </submittedName>
</protein>
<evidence type="ECO:0000259" key="3">
    <source>
        <dbReference type="Pfam" id="PF22124"/>
    </source>
</evidence>
<dbReference type="Gene3D" id="1.50.10.10">
    <property type="match status" value="1"/>
</dbReference>
<accession>A0A516PZF8</accession>
<keyword evidence="5" id="KW-1185">Reference proteome</keyword>
<dbReference type="RefSeq" id="WP_143986536.1">
    <property type="nucleotide sequence ID" value="NZ_CP041692.1"/>
</dbReference>
<feature type="domain" description="Glycosyl hydrolase family 95 N-terminal" evidence="1">
    <location>
        <begin position="10"/>
        <end position="257"/>
    </location>
</feature>
<evidence type="ECO:0000313" key="5">
    <source>
        <dbReference type="Proteomes" id="UP000319263"/>
    </source>
</evidence>
<evidence type="ECO:0000259" key="1">
    <source>
        <dbReference type="Pfam" id="PF14498"/>
    </source>
</evidence>
<dbReference type="SUPFAM" id="SSF48208">
    <property type="entry name" value="Six-hairpin glycosidases"/>
    <property type="match status" value="1"/>
</dbReference>
<gene>
    <name evidence="4" type="ORF">FOE78_12235</name>
</gene>
<dbReference type="OrthoDB" id="9802600at2"/>
<dbReference type="AlphaFoldDB" id="A0A516PZF8"/>
<dbReference type="PIRSF" id="PIRSF007663">
    <property type="entry name" value="UCP007663"/>
    <property type="match status" value="1"/>
</dbReference>
<dbReference type="PANTHER" id="PTHR31084">
    <property type="entry name" value="ALPHA-L-FUCOSIDASE 2"/>
    <property type="match status" value="1"/>
</dbReference>
<dbReference type="InterPro" id="IPR016518">
    <property type="entry name" value="Alpha-L-fucosidase"/>
</dbReference>
<dbReference type="InterPro" id="IPR012341">
    <property type="entry name" value="6hp_glycosidase-like_sf"/>
</dbReference>
<name>A0A516PZF8_9ACTN</name>
<dbReference type="GO" id="GO:0005975">
    <property type="term" value="P:carbohydrate metabolic process"/>
    <property type="evidence" value="ECO:0007669"/>
    <property type="project" value="InterPro"/>
</dbReference>
<dbReference type="PANTHER" id="PTHR31084:SF0">
    <property type="entry name" value="ALPHA-L-FUCOSIDASE 2"/>
    <property type="match status" value="1"/>
</dbReference>
<organism evidence="4 5">
    <name type="scientific">Microlunatus elymi</name>
    <dbReference type="NCBI Taxonomy" id="2596828"/>
    <lineage>
        <taxon>Bacteria</taxon>
        <taxon>Bacillati</taxon>
        <taxon>Actinomycetota</taxon>
        <taxon>Actinomycetes</taxon>
        <taxon>Propionibacteriales</taxon>
        <taxon>Propionibacteriaceae</taxon>
        <taxon>Microlunatus</taxon>
    </lineage>
</organism>
<proteinExistence type="predicted"/>
<dbReference type="Pfam" id="PF21307">
    <property type="entry name" value="Glyco_hydro_95_C"/>
    <property type="match status" value="1"/>
</dbReference>
<dbReference type="KEGG" id="mik:FOE78_12235"/>
<dbReference type="InterPro" id="IPR008928">
    <property type="entry name" value="6-hairpin_glycosidase_sf"/>
</dbReference>
<reference evidence="4 5" key="1">
    <citation type="submission" date="2019-07" db="EMBL/GenBank/DDBJ databases">
        <title>Microlunatus dokdonensis sp. nov. isolated from the rhizospheric soil of the wild plant Elymus tsukushiensis.</title>
        <authorList>
            <person name="Ghim S.-Y."/>
            <person name="Hwang Y.-J."/>
            <person name="Son J.-S."/>
            <person name="Shin J.-H."/>
        </authorList>
    </citation>
    <scope>NUCLEOTIDE SEQUENCE [LARGE SCALE GENOMIC DNA]</scope>
    <source>
        <strain evidence="4 5">KUDC0627</strain>
    </source>
</reference>
<feature type="domain" description="Alpha fucosidase A-like C-terminal" evidence="2">
    <location>
        <begin position="734"/>
        <end position="789"/>
    </location>
</feature>
<dbReference type="Proteomes" id="UP000319263">
    <property type="component" value="Chromosome"/>
</dbReference>
<dbReference type="GO" id="GO:0004560">
    <property type="term" value="F:alpha-L-fucosidase activity"/>
    <property type="evidence" value="ECO:0007669"/>
    <property type="project" value="InterPro"/>
</dbReference>
<dbReference type="EMBL" id="CP041692">
    <property type="protein sequence ID" value="QDP96573.1"/>
    <property type="molecule type" value="Genomic_DNA"/>
</dbReference>